<dbReference type="PANTHER" id="PTHR48024:SF56">
    <property type="entry name" value="HETEROGENEOUS NUCLEAR RIBONUCLEOPROTEIN A0"/>
    <property type="match status" value="1"/>
</dbReference>
<evidence type="ECO:0000256" key="3">
    <source>
        <dbReference type="ARBA" id="ARBA00022490"/>
    </source>
</evidence>
<keyword evidence="8" id="KW-0539">Nucleus</keyword>
<proteinExistence type="predicted"/>
<dbReference type="InterPro" id="IPR012677">
    <property type="entry name" value="Nucleotide-bd_a/b_plait_sf"/>
</dbReference>
<protein>
    <submittedName>
        <fullName evidence="11">RNA binding motif protein 38</fullName>
    </submittedName>
</protein>
<evidence type="ECO:0000256" key="8">
    <source>
        <dbReference type="ARBA" id="ARBA00023242"/>
    </source>
</evidence>
<evidence type="ECO:0000256" key="6">
    <source>
        <dbReference type="ARBA" id="ARBA00022884"/>
    </source>
</evidence>
<keyword evidence="4" id="KW-0507">mRNA processing</keyword>
<keyword evidence="12" id="KW-1185">Reference proteome</keyword>
<reference evidence="11" key="3">
    <citation type="submission" date="2025-09" db="UniProtKB">
        <authorList>
            <consortium name="Ensembl"/>
        </authorList>
    </citation>
    <scope>IDENTIFICATION</scope>
</reference>
<dbReference type="PROSITE" id="PS50102">
    <property type="entry name" value="RRM"/>
    <property type="match status" value="1"/>
</dbReference>
<reference evidence="11 12" key="1">
    <citation type="journal article" date="2021" name="G3 (Bethesda)">
        <title>Improved contiguity of the threespine stickleback genome using long-read sequencing.</title>
        <authorList>
            <person name="Nath S."/>
            <person name="Shaw D.E."/>
            <person name="White M.A."/>
        </authorList>
    </citation>
    <scope>NUCLEOTIDE SEQUENCE [LARGE SCALE GENOMIC DNA]</scope>
    <source>
        <strain evidence="11 12">Lake Benthic</strain>
    </source>
</reference>
<accession>A0AAQ4P455</accession>
<dbReference type="Gene3D" id="3.30.70.330">
    <property type="match status" value="1"/>
</dbReference>
<name>A0AAQ4P455_GASAC</name>
<dbReference type="InterPro" id="IPR035979">
    <property type="entry name" value="RBD_domain_sf"/>
</dbReference>
<dbReference type="Proteomes" id="UP000007635">
    <property type="component" value="Chromosome XII"/>
</dbReference>
<dbReference type="AlphaFoldDB" id="A0AAQ4P455"/>
<dbReference type="GO" id="GO:0008380">
    <property type="term" value="P:RNA splicing"/>
    <property type="evidence" value="ECO:0007669"/>
    <property type="project" value="UniProtKB-KW"/>
</dbReference>
<feature type="domain" description="RRM" evidence="10">
    <location>
        <begin position="29"/>
        <end position="106"/>
    </location>
</feature>
<evidence type="ECO:0000313" key="11">
    <source>
        <dbReference type="Ensembl" id="ENSGACP00000033739.1"/>
    </source>
</evidence>
<dbReference type="GO" id="GO:0003730">
    <property type="term" value="F:mRNA 3'-UTR binding"/>
    <property type="evidence" value="ECO:0007669"/>
    <property type="project" value="TreeGrafter"/>
</dbReference>
<evidence type="ECO:0000256" key="2">
    <source>
        <dbReference type="ARBA" id="ARBA00004496"/>
    </source>
</evidence>
<dbReference type="Pfam" id="PF00076">
    <property type="entry name" value="RRM_1"/>
    <property type="match status" value="1"/>
</dbReference>
<reference evidence="11" key="2">
    <citation type="submission" date="2025-08" db="UniProtKB">
        <authorList>
            <consortium name="Ensembl"/>
        </authorList>
    </citation>
    <scope>IDENTIFICATION</scope>
</reference>
<keyword evidence="7" id="KW-0508">mRNA splicing</keyword>
<comment type="subcellular location">
    <subcellularLocation>
        <location evidence="2">Cytoplasm</location>
    </subcellularLocation>
    <subcellularLocation>
        <location evidence="1">Nucleus</location>
    </subcellularLocation>
</comment>
<evidence type="ECO:0000256" key="7">
    <source>
        <dbReference type="ARBA" id="ARBA00023187"/>
    </source>
</evidence>
<dbReference type="GO" id="GO:0005634">
    <property type="term" value="C:nucleus"/>
    <property type="evidence" value="ECO:0007669"/>
    <property type="project" value="UniProtKB-SubCell"/>
</dbReference>
<dbReference type="FunFam" id="3.30.70.330:FF:000077">
    <property type="entry name" value="RNA-binding motif protein 24"/>
    <property type="match status" value="1"/>
</dbReference>
<evidence type="ECO:0000256" key="9">
    <source>
        <dbReference type="PROSITE-ProRule" id="PRU00176"/>
    </source>
</evidence>
<evidence type="ECO:0000259" key="10">
    <source>
        <dbReference type="PROSITE" id="PS50102"/>
    </source>
</evidence>
<dbReference type="Ensembl" id="ENSGACT00000053815.1">
    <property type="protein sequence ID" value="ENSGACP00000033739.1"/>
    <property type="gene ID" value="ENSGACG00000029464.1"/>
</dbReference>
<evidence type="ECO:0000313" key="12">
    <source>
        <dbReference type="Proteomes" id="UP000007635"/>
    </source>
</evidence>
<dbReference type="SMART" id="SM00360">
    <property type="entry name" value="RRM"/>
    <property type="match status" value="1"/>
</dbReference>
<keyword evidence="3" id="KW-0963">Cytoplasm</keyword>
<dbReference type="CDD" id="cd12384">
    <property type="entry name" value="RRM_RBM24_RBM38_like"/>
    <property type="match status" value="1"/>
</dbReference>
<dbReference type="InterPro" id="IPR050886">
    <property type="entry name" value="RNA-binding_reg"/>
</dbReference>
<dbReference type="GO" id="GO:0005737">
    <property type="term" value="C:cytoplasm"/>
    <property type="evidence" value="ECO:0007669"/>
    <property type="project" value="UniProtKB-SubCell"/>
</dbReference>
<keyword evidence="5" id="KW-0221">Differentiation</keyword>
<dbReference type="SUPFAM" id="SSF54928">
    <property type="entry name" value="RNA-binding domain, RBD"/>
    <property type="match status" value="1"/>
</dbReference>
<dbReference type="GO" id="GO:0030154">
    <property type="term" value="P:cell differentiation"/>
    <property type="evidence" value="ECO:0007669"/>
    <property type="project" value="UniProtKB-KW"/>
</dbReference>
<evidence type="ECO:0000256" key="5">
    <source>
        <dbReference type="ARBA" id="ARBA00022782"/>
    </source>
</evidence>
<organism evidence="11 12">
    <name type="scientific">Gasterosteus aculeatus aculeatus</name>
    <name type="common">three-spined stickleback</name>
    <dbReference type="NCBI Taxonomy" id="481459"/>
    <lineage>
        <taxon>Eukaryota</taxon>
        <taxon>Metazoa</taxon>
        <taxon>Chordata</taxon>
        <taxon>Craniata</taxon>
        <taxon>Vertebrata</taxon>
        <taxon>Euteleostomi</taxon>
        <taxon>Actinopterygii</taxon>
        <taxon>Neopterygii</taxon>
        <taxon>Teleostei</taxon>
        <taxon>Neoteleostei</taxon>
        <taxon>Acanthomorphata</taxon>
        <taxon>Eupercaria</taxon>
        <taxon>Perciformes</taxon>
        <taxon>Cottioidei</taxon>
        <taxon>Gasterosteales</taxon>
        <taxon>Gasterosteidae</taxon>
        <taxon>Gasterosteus</taxon>
    </lineage>
</organism>
<dbReference type="GeneTree" id="ENSGT00940000158489"/>
<dbReference type="PANTHER" id="PTHR48024">
    <property type="entry name" value="GEO13361P1-RELATED"/>
    <property type="match status" value="1"/>
</dbReference>
<sequence>MSSPLFLGQLVGVPLEIMHPTMEKDTTHTKIFVGGLPYHTNDASLRKYFETFGDIDEAVVITDKQTGKSRGYGFVTMVDRGAAERACKDANPIIDGRKANVNLAYLGAKPRSSQSSLSVGVQQVHPTWAQRQYGLQQYVYPQAFLHPSLVLQSQLSPTAAAPYLDYSSAYSHYAPAALEQYPYAPSPSAGYLGYSFSPGTPAPALAASPAPAAALHPHLAALAAPQAFLHPSLVLQSQLSPTAAAPYLDYGSAYSHYAPAALEQYPYAPSPSAGYLGYSFSPGTPAPALAASPAPAAALHPHLAALAAPQAFLHYPLHPPDRMQ</sequence>
<dbReference type="InterPro" id="IPR000504">
    <property type="entry name" value="RRM_dom"/>
</dbReference>
<dbReference type="GO" id="GO:0006397">
    <property type="term" value="P:mRNA processing"/>
    <property type="evidence" value="ECO:0007669"/>
    <property type="project" value="UniProtKB-KW"/>
</dbReference>
<keyword evidence="6 9" id="KW-0694">RNA-binding</keyword>
<evidence type="ECO:0000256" key="4">
    <source>
        <dbReference type="ARBA" id="ARBA00022664"/>
    </source>
</evidence>
<evidence type="ECO:0000256" key="1">
    <source>
        <dbReference type="ARBA" id="ARBA00004123"/>
    </source>
</evidence>